<protein>
    <submittedName>
        <fullName evidence="1">Uncharacterized protein</fullName>
    </submittedName>
</protein>
<comment type="caution">
    <text evidence="1">The sequence shown here is derived from an EMBL/GenBank/DDBJ whole genome shotgun (WGS) entry which is preliminary data.</text>
</comment>
<accession>A0ABN1XEZ9</accession>
<gene>
    <name evidence="1" type="ORF">GCM10009579_86280</name>
</gene>
<name>A0ABN1XEZ9_9ACTN</name>
<proteinExistence type="predicted"/>
<reference evidence="1 2" key="1">
    <citation type="journal article" date="2019" name="Int. J. Syst. Evol. Microbiol.">
        <title>The Global Catalogue of Microorganisms (GCM) 10K type strain sequencing project: providing services to taxonomists for standard genome sequencing and annotation.</title>
        <authorList>
            <consortium name="The Broad Institute Genomics Platform"/>
            <consortium name="The Broad Institute Genome Sequencing Center for Infectious Disease"/>
            <person name="Wu L."/>
            <person name="Ma J."/>
        </authorList>
    </citation>
    <scope>NUCLEOTIDE SEQUENCE [LARGE SCALE GENOMIC DNA]</scope>
    <source>
        <strain evidence="1 2">JCM 11448</strain>
    </source>
</reference>
<sequence>MEGYRVRCTPATKLVTELVEAADEKKPSKTIARYGRVGTDSYRLATTGARAEGTRQGRLELRA</sequence>
<dbReference type="Proteomes" id="UP001500282">
    <property type="component" value="Unassembled WGS sequence"/>
</dbReference>
<evidence type="ECO:0000313" key="1">
    <source>
        <dbReference type="EMBL" id="GAA1303488.1"/>
    </source>
</evidence>
<organism evidence="1 2">
    <name type="scientific">Streptomyces javensis</name>
    <dbReference type="NCBI Taxonomy" id="114698"/>
    <lineage>
        <taxon>Bacteria</taxon>
        <taxon>Bacillati</taxon>
        <taxon>Actinomycetota</taxon>
        <taxon>Actinomycetes</taxon>
        <taxon>Kitasatosporales</taxon>
        <taxon>Streptomycetaceae</taxon>
        <taxon>Streptomyces</taxon>
        <taxon>Streptomyces violaceusniger group</taxon>
    </lineage>
</organism>
<evidence type="ECO:0000313" key="2">
    <source>
        <dbReference type="Proteomes" id="UP001500282"/>
    </source>
</evidence>
<keyword evidence="2" id="KW-1185">Reference proteome</keyword>
<dbReference type="EMBL" id="BAAAIH010000098">
    <property type="protein sequence ID" value="GAA1303488.1"/>
    <property type="molecule type" value="Genomic_DNA"/>
</dbReference>